<gene>
    <name evidence="5" type="ORF">BRAA09T37028Z</name>
</gene>
<dbReference type="AlphaFoldDB" id="A0A3P5XWR7"/>
<dbReference type="InterPro" id="IPR002902">
    <property type="entry name" value="GNK2"/>
</dbReference>
<name>A0A3P5XWR7_BRACM</name>
<feature type="signal peptide" evidence="3">
    <location>
        <begin position="1"/>
        <end position="27"/>
    </location>
</feature>
<dbReference type="PANTHER" id="PTHR32099">
    <property type="entry name" value="CYSTEINE-RICH REPEAT SECRETORY PROTEIN"/>
    <property type="match status" value="1"/>
</dbReference>
<dbReference type="Gene3D" id="3.30.430.20">
    <property type="entry name" value="Gnk2 domain, C-X8-C-X2-C motif"/>
    <property type="match status" value="1"/>
</dbReference>
<dbReference type="Pfam" id="PF01657">
    <property type="entry name" value="Stress-antifung"/>
    <property type="match status" value="1"/>
</dbReference>
<evidence type="ECO:0000256" key="2">
    <source>
        <dbReference type="ARBA" id="ARBA00022737"/>
    </source>
</evidence>
<keyword evidence="1 3" id="KW-0732">Signal</keyword>
<evidence type="ECO:0000256" key="1">
    <source>
        <dbReference type="ARBA" id="ARBA00022729"/>
    </source>
</evidence>
<feature type="domain" description="Gnk2-homologous" evidence="4">
    <location>
        <begin position="30"/>
        <end position="134"/>
    </location>
</feature>
<accession>A0A3P5XWR7</accession>
<dbReference type="InterPro" id="IPR038408">
    <property type="entry name" value="GNK2_sf"/>
</dbReference>
<organism evidence="5">
    <name type="scientific">Brassica campestris</name>
    <name type="common">Field mustard</name>
    <dbReference type="NCBI Taxonomy" id="3711"/>
    <lineage>
        <taxon>Eukaryota</taxon>
        <taxon>Viridiplantae</taxon>
        <taxon>Streptophyta</taxon>
        <taxon>Embryophyta</taxon>
        <taxon>Tracheophyta</taxon>
        <taxon>Spermatophyta</taxon>
        <taxon>Magnoliopsida</taxon>
        <taxon>eudicotyledons</taxon>
        <taxon>Gunneridae</taxon>
        <taxon>Pentapetalae</taxon>
        <taxon>rosids</taxon>
        <taxon>malvids</taxon>
        <taxon>Brassicales</taxon>
        <taxon>Brassicaceae</taxon>
        <taxon>Brassiceae</taxon>
        <taxon>Brassica</taxon>
    </lineage>
</organism>
<evidence type="ECO:0000256" key="3">
    <source>
        <dbReference type="SAM" id="SignalP"/>
    </source>
</evidence>
<evidence type="ECO:0000313" key="5">
    <source>
        <dbReference type="EMBL" id="VDC59417.1"/>
    </source>
</evidence>
<keyword evidence="2" id="KW-0677">Repeat</keyword>
<reference evidence="5" key="1">
    <citation type="submission" date="2018-11" db="EMBL/GenBank/DDBJ databases">
        <authorList>
            <consortium name="Genoscope - CEA"/>
            <person name="William W."/>
        </authorList>
    </citation>
    <scope>NUCLEOTIDE SEQUENCE</scope>
</reference>
<dbReference type="PANTHER" id="PTHR32099:SF41">
    <property type="entry name" value="CYSTEINE-RICH REPEAT SECRETORY PROTEIN 4-RELATED"/>
    <property type="match status" value="1"/>
</dbReference>
<feature type="chain" id="PRO_5017947747" description="Gnk2-homologous domain-containing protein" evidence="3">
    <location>
        <begin position="28"/>
        <end position="141"/>
    </location>
</feature>
<protein>
    <recommendedName>
        <fullName evidence="4">Gnk2-homologous domain-containing protein</fullName>
    </recommendedName>
</protein>
<proteinExistence type="predicted"/>
<dbReference type="PROSITE" id="PS51473">
    <property type="entry name" value="GNK2"/>
    <property type="match status" value="1"/>
</dbReference>
<evidence type="ECO:0000259" key="4">
    <source>
        <dbReference type="PROSITE" id="PS51473"/>
    </source>
</evidence>
<dbReference type="CDD" id="cd23509">
    <property type="entry name" value="Gnk2-like"/>
    <property type="match status" value="1"/>
</dbReference>
<dbReference type="EMBL" id="LR031568">
    <property type="protein sequence ID" value="VDC59417.1"/>
    <property type="molecule type" value="Genomic_DNA"/>
</dbReference>
<sequence>MARIIITLSTPLIFFFILSLLSHQTVSQPEHMVTFCNPSDNFTQTSSYQANRDLLLSSLRDSSSLGTYSNATVGRSPNKVHGMFLCRGDTTAASCSDCVQTATSAWFDTLMFPSSLFLRSDQASFFTLFALRQTRIRSMKH</sequence>